<dbReference type="SUPFAM" id="SSF52540">
    <property type="entry name" value="P-loop containing nucleoside triphosphate hydrolases"/>
    <property type="match status" value="2"/>
</dbReference>
<feature type="transmembrane region" description="Helical" evidence="4">
    <location>
        <begin position="910"/>
        <end position="937"/>
    </location>
</feature>
<dbReference type="Gene3D" id="3.40.50.300">
    <property type="entry name" value="P-loop containing nucleotide triphosphate hydrolases"/>
    <property type="match status" value="2"/>
</dbReference>
<dbReference type="GO" id="GO:0000055">
    <property type="term" value="P:ribosomal large subunit export from nucleus"/>
    <property type="evidence" value="ECO:0007669"/>
    <property type="project" value="TreeGrafter"/>
</dbReference>
<dbReference type="GO" id="GO:0030687">
    <property type="term" value="C:preribosome, large subunit precursor"/>
    <property type="evidence" value="ECO:0007669"/>
    <property type="project" value="TreeGrafter"/>
</dbReference>
<evidence type="ECO:0000256" key="2">
    <source>
        <dbReference type="ARBA" id="ARBA00022840"/>
    </source>
</evidence>
<keyword evidence="1" id="KW-0547">Nucleotide-binding</keyword>
<keyword evidence="4" id="KW-1133">Transmembrane helix</keyword>
<organism evidence="6 7">
    <name type="scientific">Symbiodinium microadriaticum</name>
    <name type="common">Dinoflagellate</name>
    <name type="synonym">Zooxanthella microadriatica</name>
    <dbReference type="NCBI Taxonomy" id="2951"/>
    <lineage>
        <taxon>Eukaryota</taxon>
        <taxon>Sar</taxon>
        <taxon>Alveolata</taxon>
        <taxon>Dinophyceae</taxon>
        <taxon>Suessiales</taxon>
        <taxon>Symbiodiniaceae</taxon>
        <taxon>Symbiodinium</taxon>
    </lineage>
</organism>
<comment type="caution">
    <text evidence="6">The sequence shown here is derived from an EMBL/GenBank/DDBJ whole genome shotgun (WGS) entry which is preliminary data.</text>
</comment>
<dbReference type="InterPro" id="IPR040848">
    <property type="entry name" value="AAA_lid_7"/>
</dbReference>
<evidence type="ECO:0000256" key="1">
    <source>
        <dbReference type="ARBA" id="ARBA00022741"/>
    </source>
</evidence>
<name>A0A1Q9DXC1_SYMMI</name>
<feature type="domain" description="AAA+ ATPase" evidence="5">
    <location>
        <begin position="476"/>
        <end position="719"/>
    </location>
</feature>
<accession>A0A1Q9DXC1</accession>
<dbReference type="InterPro" id="IPR027417">
    <property type="entry name" value="P-loop_NTPase"/>
</dbReference>
<dbReference type="PANTHER" id="PTHR48103">
    <property type="entry name" value="MIDASIN-RELATED"/>
    <property type="match status" value="1"/>
</dbReference>
<dbReference type="GO" id="GO:0005634">
    <property type="term" value="C:nucleus"/>
    <property type="evidence" value="ECO:0007669"/>
    <property type="project" value="TreeGrafter"/>
</dbReference>
<evidence type="ECO:0000256" key="4">
    <source>
        <dbReference type="SAM" id="Phobius"/>
    </source>
</evidence>
<dbReference type="InterPro" id="IPR003593">
    <property type="entry name" value="AAA+_ATPase"/>
</dbReference>
<dbReference type="SMART" id="SM00382">
    <property type="entry name" value="AAA"/>
    <property type="match status" value="2"/>
</dbReference>
<dbReference type="Pfam" id="PF17867">
    <property type="entry name" value="AAA_lid_7"/>
    <property type="match status" value="1"/>
</dbReference>
<keyword evidence="4" id="KW-0812">Transmembrane</keyword>
<dbReference type="EMBL" id="LSRX01000349">
    <property type="protein sequence ID" value="OLP99825.1"/>
    <property type="molecule type" value="Genomic_DNA"/>
</dbReference>
<dbReference type="Pfam" id="PF07728">
    <property type="entry name" value="AAA_5"/>
    <property type="match status" value="3"/>
</dbReference>
<dbReference type="FunFam" id="3.40.50.300:FF:000582">
    <property type="entry name" value="Midasin"/>
    <property type="match status" value="1"/>
</dbReference>
<evidence type="ECO:0000313" key="6">
    <source>
        <dbReference type="EMBL" id="OLP99825.1"/>
    </source>
</evidence>
<dbReference type="AlphaFoldDB" id="A0A1Q9DXC1"/>
<evidence type="ECO:0000256" key="3">
    <source>
        <dbReference type="SAM" id="MobiDB-lite"/>
    </source>
</evidence>
<dbReference type="Gene3D" id="3.30.60.20">
    <property type="match status" value="1"/>
</dbReference>
<keyword evidence="4" id="KW-0472">Membrane</keyword>
<dbReference type="InterPro" id="IPR011704">
    <property type="entry name" value="ATPase_dyneun-rel_AAA"/>
</dbReference>
<proteinExistence type="predicted"/>
<evidence type="ECO:0000259" key="5">
    <source>
        <dbReference type="SMART" id="SM00382"/>
    </source>
</evidence>
<dbReference type="GO" id="GO:0005524">
    <property type="term" value="F:ATP binding"/>
    <property type="evidence" value="ECO:0007669"/>
    <property type="project" value="UniProtKB-KW"/>
</dbReference>
<dbReference type="Proteomes" id="UP000186817">
    <property type="component" value="Unassembled WGS sequence"/>
</dbReference>
<feature type="region of interest" description="Disordered" evidence="3">
    <location>
        <begin position="701"/>
        <end position="725"/>
    </location>
</feature>
<dbReference type="InterPro" id="IPR046349">
    <property type="entry name" value="C1-like_sf"/>
</dbReference>
<dbReference type="OrthoDB" id="422220at2759"/>
<keyword evidence="7" id="KW-1185">Reference proteome</keyword>
<reference evidence="6 7" key="1">
    <citation type="submission" date="2016-02" db="EMBL/GenBank/DDBJ databases">
        <title>Genome analysis of coral dinoflagellate symbionts highlights evolutionary adaptations to a symbiotic lifestyle.</title>
        <authorList>
            <person name="Aranda M."/>
            <person name="Li Y."/>
            <person name="Liew Y.J."/>
            <person name="Baumgarten S."/>
            <person name="Simakov O."/>
            <person name="Wilson M."/>
            <person name="Piel J."/>
            <person name="Ashoor H."/>
            <person name="Bougouffa S."/>
            <person name="Bajic V.B."/>
            <person name="Ryu T."/>
            <person name="Ravasi T."/>
            <person name="Bayer T."/>
            <person name="Micklem G."/>
            <person name="Kim H."/>
            <person name="Bhak J."/>
            <person name="Lajeunesse T.C."/>
            <person name="Voolstra C.R."/>
        </authorList>
    </citation>
    <scope>NUCLEOTIDE SEQUENCE [LARGE SCALE GENOMIC DNA]</scope>
    <source>
        <strain evidence="6 7">CCMP2467</strain>
    </source>
</reference>
<dbReference type="SUPFAM" id="SSF57889">
    <property type="entry name" value="Cysteine-rich domain"/>
    <property type="match status" value="1"/>
</dbReference>
<keyword evidence="2" id="KW-0067">ATP-binding</keyword>
<dbReference type="PANTHER" id="PTHR48103:SF2">
    <property type="entry name" value="MIDASIN"/>
    <property type="match status" value="1"/>
</dbReference>
<feature type="domain" description="AAA+ ATPase" evidence="5">
    <location>
        <begin position="108"/>
        <end position="226"/>
    </location>
</feature>
<dbReference type="CDD" id="cd00029">
    <property type="entry name" value="C1"/>
    <property type="match status" value="1"/>
</dbReference>
<gene>
    <name evidence="6" type="primary">mdn1</name>
    <name evidence="6" type="ORF">AK812_SmicGene17596</name>
</gene>
<feature type="transmembrane region" description="Helical" evidence="4">
    <location>
        <begin position="957"/>
        <end position="979"/>
    </location>
</feature>
<evidence type="ECO:0000313" key="7">
    <source>
        <dbReference type="Proteomes" id="UP000186817"/>
    </source>
</evidence>
<protein>
    <submittedName>
        <fullName evidence="6">Midasin</fullName>
    </submittedName>
</protein>
<dbReference type="GO" id="GO:0016887">
    <property type="term" value="F:ATP hydrolysis activity"/>
    <property type="evidence" value="ECO:0007669"/>
    <property type="project" value="InterPro"/>
</dbReference>
<sequence length="1044" mass="113743">MQTFESWRMAPGCAGGSMRRKLSGADGGGKRGLQVESSNALKSLVLDTTDNEQADLSGVNWDAPADAVRCRHGVRFKVVNPDVAQRLRFVSTGPASQAMRQLLLAIGTGSPVLVGGPTGVGKTAFVRRAAELMGQLEPVFLFCDEQTDIKMLLGAYVCGETVGEFVWRPGVVTEALQKGRWLVLEDVDRVPSEVLAALLPLSDSRRLVIPDRNQCLSAHEDFRLFGTLSCGSEPVRWSSHATKVGVQEEATVVAEEGQNGGQDEEDESDALLAGDPGARGRVPALVSAWARVWLAPLQEPHLAEVITGLFPELEPIQGQLLDSASALRLATEEAGPRAMLGGLPATGPRDLLRWCSRLRLAKLVLSPSFTEESRTALLREALQVILGRVADLRLRRAFLSCLAPIWSLGSGIAEALLQERPTVTLLPSSAPEKVQIGSITLPLAVRGEDPAVRCAPFAYTSVHARILQALASAIRADEPALLVGDTGTGKTSVVQHIGRLLGQEVLVYNFNEQSESTELIGGFRPVDNVMQLMSELVELFCSTFEKSFSRRKNARLLEKARGDFLGRRWASVLHSIGSVMSKAQQSLSDPVTQASKGVKGTHLAAEWERVHDLHRKASTVVAAGSAPRFEFKEGLLVQALRSGAWVVLDEINLAPSDLLQRVQGLIERSSGSHLALPESGDEHVVPHPEFRLFACMNPPRLPPPAEAEGEEDVPMSRAGQAAGKKELPPGIRARFTEIFVDEEFISRCYFAQAVSVLVTQCATASWPRRSRSPMSVSPPKPRPLQAHDLKKKVFVVPTWCDICKGVLVGHGFVCAGPCQMRCHRGLGANGAENCKAELLMKKCEEVAHVQGQYQFGDVTKQIFRNEKQRIKDLVVTEFVKEQASFGKFDKLKAYSEALQEWWDEDRVVRYMLFAIASIELALLVISYSSVFLCAWPVHGASRAGRLAWLQAVSNCTSAAVFEGLLLLLIHVLATQLLVYSDLVHSFVREILQINLGELQIDVGKAADAVTNITIHGLKTTACVACLGMALWMRAVQLVYDSSHP</sequence>
<dbReference type="GO" id="GO:0000027">
    <property type="term" value="P:ribosomal large subunit assembly"/>
    <property type="evidence" value="ECO:0007669"/>
    <property type="project" value="TreeGrafter"/>
</dbReference>